<evidence type="ECO:0000259" key="5">
    <source>
        <dbReference type="PROSITE" id="PS50097"/>
    </source>
</evidence>
<proteinExistence type="inferred from homology"/>
<sequence>MAILRLGSKSEAFHREGNSWICTSGLPSDVNINIGEMSFQLHKFPLLSRSRLLRKLIEECPNGDGASFSLRLDDLPGGAIAFELISKFCYGVKIELNAQNVVSVRCAAEYLHMTDEYGKGNLISQTESFLNEVLGNWADSIRALEACEEVMAHAEDLHIVSRCIDSLATKACADPCLFGWPLAGRKSNQSPETTSLWNGISTMTKTKPTSDNWWYEDVTFLSLPLYRRLILAIESRGMRPESIAASVVYYARRYLPLMNRQSSFDDANPGPNILNPSESGQRALLEEIVGLIPNKKGVTSTKFLIRLLRTAMVLHASPSCREILEKRVGSQLDQASLVDLLIPNMGHSETLYDIDCVQRILDHFFLEEQAAAVATPDNIVEEGQLTNESNSMAPMTTVARLIDGFLAEVAPDAHPWITDPEREQLCRLMNCQKLSLEASTHAAQNERLPLRVIVQVLFFEQLRLRKSISGWFFVSDNLENSANPSGNVGLKKDGSHHATDGEDDVTHRVSELEKDCSGMKEELRKLVKYKRSWKNFTRRLGFSKSQSCCSKRSKPSNLRAIPPSTVNR</sequence>
<dbReference type="PANTHER" id="PTHR32370">
    <property type="entry name" value="OS12G0117600 PROTEIN"/>
    <property type="match status" value="1"/>
</dbReference>
<dbReference type="EMBL" id="KZ663394">
    <property type="protein sequence ID" value="PPS13066.1"/>
    <property type="molecule type" value="Genomic_DNA"/>
</dbReference>
<comment type="similarity">
    <text evidence="3">Belongs to the NPH3 family.</text>
</comment>
<dbReference type="InterPro" id="IPR043454">
    <property type="entry name" value="NPH3/RPT2-like"/>
</dbReference>
<feature type="region of interest" description="Disordered" evidence="4">
    <location>
        <begin position="485"/>
        <end position="505"/>
    </location>
</feature>
<dbReference type="Gene3D" id="3.30.710.10">
    <property type="entry name" value="Potassium Channel Kv1.1, Chain A"/>
    <property type="match status" value="1"/>
</dbReference>
<keyword evidence="2" id="KW-0833">Ubl conjugation pathway</keyword>
<evidence type="ECO:0000259" key="6">
    <source>
        <dbReference type="PROSITE" id="PS51649"/>
    </source>
</evidence>
<accession>A0A2P5YBX4</accession>
<name>A0A2P5YBX4_GOSBA</name>
<feature type="region of interest" description="Disordered" evidence="4">
    <location>
        <begin position="546"/>
        <end position="568"/>
    </location>
</feature>
<dbReference type="GO" id="GO:0016567">
    <property type="term" value="P:protein ubiquitination"/>
    <property type="evidence" value="ECO:0007669"/>
    <property type="project" value="UniProtKB-UniPathway"/>
</dbReference>
<evidence type="ECO:0000256" key="3">
    <source>
        <dbReference type="PROSITE-ProRule" id="PRU00982"/>
    </source>
</evidence>
<evidence type="ECO:0000256" key="1">
    <source>
        <dbReference type="ARBA" id="ARBA00004906"/>
    </source>
</evidence>
<evidence type="ECO:0000256" key="4">
    <source>
        <dbReference type="SAM" id="MobiDB-lite"/>
    </source>
</evidence>
<dbReference type="InterPro" id="IPR000210">
    <property type="entry name" value="BTB/POZ_dom"/>
</dbReference>
<evidence type="ECO:0008006" key="9">
    <source>
        <dbReference type="Google" id="ProtNLM"/>
    </source>
</evidence>
<dbReference type="SMART" id="SM00225">
    <property type="entry name" value="BTB"/>
    <property type="match status" value="1"/>
</dbReference>
<dbReference type="OrthoDB" id="624345at2759"/>
<dbReference type="InterPro" id="IPR011333">
    <property type="entry name" value="SKP1/BTB/POZ_sf"/>
</dbReference>
<dbReference type="Proteomes" id="UP000239757">
    <property type="component" value="Unassembled WGS sequence"/>
</dbReference>
<feature type="domain" description="NPH3" evidence="6">
    <location>
        <begin position="212"/>
        <end position="463"/>
    </location>
</feature>
<dbReference type="InterPro" id="IPR027356">
    <property type="entry name" value="NPH3_dom"/>
</dbReference>
<dbReference type="AlphaFoldDB" id="A0A2P5YBX4"/>
<feature type="domain" description="BTB" evidence="5">
    <location>
        <begin position="28"/>
        <end position="98"/>
    </location>
</feature>
<evidence type="ECO:0000313" key="8">
    <source>
        <dbReference type="Proteomes" id="UP000239757"/>
    </source>
</evidence>
<dbReference type="Pfam" id="PF03000">
    <property type="entry name" value="NPH3"/>
    <property type="match status" value="1"/>
</dbReference>
<dbReference type="UniPathway" id="UPA00143"/>
<evidence type="ECO:0000313" key="7">
    <source>
        <dbReference type="EMBL" id="PPS13066.1"/>
    </source>
</evidence>
<dbReference type="PROSITE" id="PS51649">
    <property type="entry name" value="NPH3"/>
    <property type="match status" value="1"/>
</dbReference>
<reference evidence="7 8" key="1">
    <citation type="submission" date="2015-01" db="EMBL/GenBank/DDBJ databases">
        <title>Genome of allotetraploid Gossypium barbadense reveals genomic plasticity and fiber elongation in cotton evolution.</title>
        <authorList>
            <person name="Chen X."/>
            <person name="Liu X."/>
            <person name="Zhao B."/>
            <person name="Zheng H."/>
            <person name="Hu Y."/>
            <person name="Lu G."/>
            <person name="Yang C."/>
            <person name="Chen J."/>
            <person name="Shan C."/>
            <person name="Zhang L."/>
            <person name="Zhou Y."/>
            <person name="Wang L."/>
            <person name="Guo W."/>
            <person name="Bai Y."/>
            <person name="Ruan J."/>
            <person name="Shangguan X."/>
            <person name="Mao Y."/>
            <person name="Jiang J."/>
            <person name="Zhu Y."/>
            <person name="Lei J."/>
            <person name="Kang H."/>
            <person name="Chen S."/>
            <person name="He X."/>
            <person name="Wang R."/>
            <person name="Wang Y."/>
            <person name="Chen J."/>
            <person name="Wang L."/>
            <person name="Yu S."/>
            <person name="Wang B."/>
            <person name="Wei J."/>
            <person name="Song S."/>
            <person name="Lu X."/>
            <person name="Gao Z."/>
            <person name="Gu W."/>
            <person name="Deng X."/>
            <person name="Ma D."/>
            <person name="Wang S."/>
            <person name="Liang W."/>
            <person name="Fang L."/>
            <person name="Cai C."/>
            <person name="Zhu X."/>
            <person name="Zhou B."/>
            <person name="Zhang Y."/>
            <person name="Chen Z."/>
            <person name="Xu S."/>
            <person name="Zhu R."/>
            <person name="Wang S."/>
            <person name="Zhang T."/>
            <person name="Zhao G."/>
        </authorList>
    </citation>
    <scope>NUCLEOTIDE SEQUENCE [LARGE SCALE GENOMIC DNA]</scope>
    <source>
        <strain evidence="8">cv. Xinhai21</strain>
        <tissue evidence="7">Leaf</tissue>
    </source>
</reference>
<dbReference type="PROSITE" id="PS50097">
    <property type="entry name" value="BTB"/>
    <property type="match status" value="1"/>
</dbReference>
<dbReference type="SUPFAM" id="SSF54695">
    <property type="entry name" value="POZ domain"/>
    <property type="match status" value="1"/>
</dbReference>
<evidence type="ECO:0000256" key="2">
    <source>
        <dbReference type="ARBA" id="ARBA00022786"/>
    </source>
</evidence>
<protein>
    <recommendedName>
        <fullName evidence="9">NPH3 domain-containing protein</fullName>
    </recommendedName>
</protein>
<feature type="compositionally biased region" description="Basic and acidic residues" evidence="4">
    <location>
        <begin position="490"/>
        <end position="505"/>
    </location>
</feature>
<dbReference type="Pfam" id="PF00651">
    <property type="entry name" value="BTB"/>
    <property type="match status" value="1"/>
</dbReference>
<organism evidence="7 8">
    <name type="scientific">Gossypium barbadense</name>
    <name type="common">Sea Island cotton</name>
    <name type="synonym">Hibiscus barbadensis</name>
    <dbReference type="NCBI Taxonomy" id="3634"/>
    <lineage>
        <taxon>Eukaryota</taxon>
        <taxon>Viridiplantae</taxon>
        <taxon>Streptophyta</taxon>
        <taxon>Embryophyta</taxon>
        <taxon>Tracheophyta</taxon>
        <taxon>Spermatophyta</taxon>
        <taxon>Magnoliopsida</taxon>
        <taxon>eudicotyledons</taxon>
        <taxon>Gunneridae</taxon>
        <taxon>Pentapetalae</taxon>
        <taxon>rosids</taxon>
        <taxon>malvids</taxon>
        <taxon>Malvales</taxon>
        <taxon>Malvaceae</taxon>
        <taxon>Malvoideae</taxon>
        <taxon>Gossypium</taxon>
    </lineage>
</organism>
<gene>
    <name evidence="7" type="ORF">GOBAR_AA07556</name>
</gene>
<comment type="pathway">
    <text evidence="1">Protein modification; protein ubiquitination.</text>
</comment>